<evidence type="ECO:0000313" key="1">
    <source>
        <dbReference type="EMBL" id="VWB75927.1"/>
    </source>
</evidence>
<reference evidence="1 2" key="1">
    <citation type="submission" date="2019-09" db="EMBL/GenBank/DDBJ databases">
        <authorList>
            <person name="Depoorter E."/>
        </authorList>
    </citation>
    <scope>NUCLEOTIDE SEQUENCE [LARGE SCALE GENOMIC DNA]</scope>
    <source>
        <strain evidence="1">LMG 13014</strain>
    </source>
</reference>
<dbReference type="EMBL" id="CABVQC010000022">
    <property type="protein sequence ID" value="VWB75927.1"/>
    <property type="molecule type" value="Genomic_DNA"/>
</dbReference>
<organism evidence="1 2">
    <name type="scientific">Burkholderia aenigmatica</name>
    <dbReference type="NCBI Taxonomy" id="2015348"/>
    <lineage>
        <taxon>Bacteria</taxon>
        <taxon>Pseudomonadati</taxon>
        <taxon>Pseudomonadota</taxon>
        <taxon>Betaproteobacteria</taxon>
        <taxon>Burkholderiales</taxon>
        <taxon>Burkholderiaceae</taxon>
        <taxon>Burkholderia</taxon>
        <taxon>Burkholderia cepacia complex</taxon>
    </lineage>
</organism>
<dbReference type="AlphaFoldDB" id="A0A6P2M662"/>
<gene>
    <name evidence="1" type="ORF">BLA13014_03467</name>
</gene>
<accession>A0A6P2M662</accession>
<name>A0A6P2M662_9BURK</name>
<proteinExistence type="predicted"/>
<sequence length="65" mass="6858">MIRREGGGGVIAATTIGANVATGFWGIAGLLRGFQRTAPVSVGKLLVLLIGMTDYVRWGVEDRLV</sequence>
<evidence type="ECO:0000313" key="2">
    <source>
        <dbReference type="Proteomes" id="UP000494261"/>
    </source>
</evidence>
<dbReference type="Proteomes" id="UP000494261">
    <property type="component" value="Unassembled WGS sequence"/>
</dbReference>
<protein>
    <submittedName>
        <fullName evidence="1">Uncharacterized protein</fullName>
    </submittedName>
</protein>